<proteinExistence type="predicted"/>
<organism evidence="1 2">
    <name type="scientific">Batillaria attramentaria</name>
    <dbReference type="NCBI Taxonomy" id="370345"/>
    <lineage>
        <taxon>Eukaryota</taxon>
        <taxon>Metazoa</taxon>
        <taxon>Spiralia</taxon>
        <taxon>Lophotrochozoa</taxon>
        <taxon>Mollusca</taxon>
        <taxon>Gastropoda</taxon>
        <taxon>Caenogastropoda</taxon>
        <taxon>Sorbeoconcha</taxon>
        <taxon>Cerithioidea</taxon>
        <taxon>Batillariidae</taxon>
        <taxon>Batillaria</taxon>
    </lineage>
</organism>
<gene>
    <name evidence="1" type="ORF">BaRGS_00021735</name>
</gene>
<evidence type="ECO:0000313" key="2">
    <source>
        <dbReference type="Proteomes" id="UP001519460"/>
    </source>
</evidence>
<dbReference type="AlphaFoldDB" id="A0ABD0KIQ2"/>
<comment type="caution">
    <text evidence="1">The sequence shown here is derived from an EMBL/GenBank/DDBJ whole genome shotgun (WGS) entry which is preliminary data.</text>
</comment>
<dbReference type="EMBL" id="JACVVK020000170">
    <property type="protein sequence ID" value="KAK7487065.1"/>
    <property type="molecule type" value="Genomic_DNA"/>
</dbReference>
<keyword evidence="2" id="KW-1185">Reference proteome</keyword>
<sequence length="92" mass="11239">MMRWLMGLNSRYWRRSLRFKCLVRHRRRMLLAVHESKHTLSWLLAIRELPQPTEAHGLLLTRFGNNVLQAWRRLSKTRFASEKMKELPFIHE</sequence>
<dbReference type="Proteomes" id="UP001519460">
    <property type="component" value="Unassembled WGS sequence"/>
</dbReference>
<name>A0ABD0KIQ2_9CAEN</name>
<reference evidence="1 2" key="1">
    <citation type="journal article" date="2023" name="Sci. Data">
        <title>Genome assembly of the Korean intertidal mud-creeper Batillaria attramentaria.</title>
        <authorList>
            <person name="Patra A.K."/>
            <person name="Ho P.T."/>
            <person name="Jun S."/>
            <person name="Lee S.J."/>
            <person name="Kim Y."/>
            <person name="Won Y.J."/>
        </authorList>
    </citation>
    <scope>NUCLEOTIDE SEQUENCE [LARGE SCALE GENOMIC DNA]</scope>
    <source>
        <strain evidence="1">Wonlab-2016</strain>
    </source>
</reference>
<evidence type="ECO:0000313" key="1">
    <source>
        <dbReference type="EMBL" id="KAK7487065.1"/>
    </source>
</evidence>
<protein>
    <submittedName>
        <fullName evidence="1">Uncharacterized protein</fullName>
    </submittedName>
</protein>
<accession>A0ABD0KIQ2</accession>